<comment type="caution">
    <text evidence="1">The sequence shown here is derived from an EMBL/GenBank/DDBJ whole genome shotgun (WGS) entry which is preliminary data.</text>
</comment>
<keyword evidence="2" id="KW-1185">Reference proteome</keyword>
<dbReference type="PANTHER" id="PTHR38588">
    <property type="entry name" value="BLL0334 PROTEIN"/>
    <property type="match status" value="1"/>
</dbReference>
<dbReference type="OrthoDB" id="9808623at2"/>
<evidence type="ECO:0000313" key="2">
    <source>
        <dbReference type="Proteomes" id="UP000221168"/>
    </source>
</evidence>
<dbReference type="RefSeq" id="WP_099308641.1">
    <property type="nucleotide sequence ID" value="NZ_PDVP01000023.1"/>
</dbReference>
<dbReference type="Pfam" id="PF06240">
    <property type="entry name" value="COXG"/>
    <property type="match status" value="1"/>
</dbReference>
<evidence type="ECO:0000313" key="1">
    <source>
        <dbReference type="EMBL" id="PHP64784.1"/>
    </source>
</evidence>
<evidence type="ECO:0008006" key="3">
    <source>
        <dbReference type="Google" id="ProtNLM"/>
    </source>
</evidence>
<sequence>MDIELKHDFAAPADRLWTLLLDPHAMANCVPGMQSVEVVSDTEYVARMKVKIAFISASFTIRTVITEQTSPDYLRCESTGEDSAVGSSVKSINEMFLIPDANGGTSLRVKSKATVFGRLGTLGLNPMRTKADRLWVEFCAAVEKALEDAGSGQETQRQSIA</sequence>
<name>A0A2G1QH56_9HYPH</name>
<dbReference type="EMBL" id="PDVP01000023">
    <property type="protein sequence ID" value="PHP64784.1"/>
    <property type="molecule type" value="Genomic_DNA"/>
</dbReference>
<proteinExistence type="predicted"/>
<accession>A0A2G1QH56</accession>
<dbReference type="SUPFAM" id="SSF55961">
    <property type="entry name" value="Bet v1-like"/>
    <property type="match status" value="1"/>
</dbReference>
<dbReference type="AlphaFoldDB" id="A0A2G1QH56"/>
<dbReference type="PANTHER" id="PTHR38588:SF1">
    <property type="entry name" value="BLL0334 PROTEIN"/>
    <property type="match status" value="1"/>
</dbReference>
<dbReference type="Gene3D" id="3.30.530.20">
    <property type="match status" value="1"/>
</dbReference>
<dbReference type="InterPro" id="IPR010419">
    <property type="entry name" value="CO_DH_gsu"/>
</dbReference>
<gene>
    <name evidence="1" type="ORF">CSC94_22555</name>
</gene>
<reference evidence="1 2" key="1">
    <citation type="submission" date="2017-10" db="EMBL/GenBank/DDBJ databases">
        <title>Sedimentibacterium mangrovi gen. nov., sp. nov., a novel member of family Phyllobacteriacea isolated from mangrove sediment.</title>
        <authorList>
            <person name="Liao H."/>
            <person name="Tian Y."/>
        </authorList>
    </citation>
    <scope>NUCLEOTIDE SEQUENCE [LARGE SCALE GENOMIC DNA]</scope>
    <source>
        <strain evidence="1 2">X9-2-2</strain>
    </source>
</reference>
<dbReference type="Proteomes" id="UP000221168">
    <property type="component" value="Unassembled WGS sequence"/>
</dbReference>
<dbReference type="InterPro" id="IPR023393">
    <property type="entry name" value="START-like_dom_sf"/>
</dbReference>
<organism evidence="1 2">
    <name type="scientific">Zhengella mangrovi</name>
    <dbReference type="NCBI Taxonomy" id="1982044"/>
    <lineage>
        <taxon>Bacteria</taxon>
        <taxon>Pseudomonadati</taxon>
        <taxon>Pseudomonadota</taxon>
        <taxon>Alphaproteobacteria</taxon>
        <taxon>Hyphomicrobiales</taxon>
        <taxon>Notoacmeibacteraceae</taxon>
        <taxon>Zhengella</taxon>
    </lineage>
</organism>
<protein>
    <recommendedName>
        <fullName evidence="3">Carbon monoxide dehydrogenase</fullName>
    </recommendedName>
</protein>